<evidence type="ECO:0000313" key="2">
    <source>
        <dbReference type="EMBL" id="KAL2318747.1"/>
    </source>
</evidence>
<evidence type="ECO:0000313" key="3">
    <source>
        <dbReference type="Proteomes" id="UP001603857"/>
    </source>
</evidence>
<keyword evidence="3" id="KW-1185">Reference proteome</keyword>
<reference evidence="2 3" key="1">
    <citation type="submission" date="2024-08" db="EMBL/GenBank/DDBJ databases">
        <title>Insights into the chromosomal genome structure of Flemingia macrophylla.</title>
        <authorList>
            <person name="Ding Y."/>
            <person name="Zhao Y."/>
            <person name="Bi W."/>
            <person name="Wu M."/>
            <person name="Zhao G."/>
            <person name="Gong Y."/>
            <person name="Li W."/>
            <person name="Zhang P."/>
        </authorList>
    </citation>
    <scope>NUCLEOTIDE SEQUENCE [LARGE SCALE GENOMIC DNA]</scope>
    <source>
        <strain evidence="2">DYQJB</strain>
        <tissue evidence="2">Leaf</tissue>
    </source>
</reference>
<protein>
    <submittedName>
        <fullName evidence="2">Uncharacterized protein</fullName>
    </submittedName>
</protein>
<organism evidence="2 3">
    <name type="scientific">Flemingia macrophylla</name>
    <dbReference type="NCBI Taxonomy" id="520843"/>
    <lineage>
        <taxon>Eukaryota</taxon>
        <taxon>Viridiplantae</taxon>
        <taxon>Streptophyta</taxon>
        <taxon>Embryophyta</taxon>
        <taxon>Tracheophyta</taxon>
        <taxon>Spermatophyta</taxon>
        <taxon>Magnoliopsida</taxon>
        <taxon>eudicotyledons</taxon>
        <taxon>Gunneridae</taxon>
        <taxon>Pentapetalae</taxon>
        <taxon>rosids</taxon>
        <taxon>fabids</taxon>
        <taxon>Fabales</taxon>
        <taxon>Fabaceae</taxon>
        <taxon>Papilionoideae</taxon>
        <taxon>50 kb inversion clade</taxon>
        <taxon>NPAAA clade</taxon>
        <taxon>indigoferoid/millettioid clade</taxon>
        <taxon>Phaseoleae</taxon>
        <taxon>Flemingia</taxon>
    </lineage>
</organism>
<name>A0ABD1L5H1_9FABA</name>
<feature type="transmembrane region" description="Helical" evidence="1">
    <location>
        <begin position="58"/>
        <end position="81"/>
    </location>
</feature>
<keyword evidence="1" id="KW-1133">Transmembrane helix</keyword>
<dbReference type="AlphaFoldDB" id="A0ABD1L5H1"/>
<sequence>MLRPPDVYLHAPPRDAHLPPGCTSFPPPPPRATSAPNVYLLFASRWDPRASALHPHRVSLLLLLPGFSLLLLLPLGFFSLLEVVDLSLIFPGTPITSKSEGTQQHRHISFVFVFVSGQPCSDDLRPPVQKKLSEDGCVQLASTKFHYLFWGSEDGCVRGMPLIFEINQSRVKQYLDHNSDNVEMADGGHNMALLKPVGGIGCGELDKSPCAVILIHEDCSNFGQKTSRPVTSLHYKLRIFY</sequence>
<gene>
    <name evidence="2" type="ORF">Fmac_032623</name>
</gene>
<evidence type="ECO:0000256" key="1">
    <source>
        <dbReference type="SAM" id="Phobius"/>
    </source>
</evidence>
<dbReference type="EMBL" id="JBGMDY010000011">
    <property type="protein sequence ID" value="KAL2318747.1"/>
    <property type="molecule type" value="Genomic_DNA"/>
</dbReference>
<keyword evidence="1" id="KW-0812">Transmembrane</keyword>
<dbReference type="Proteomes" id="UP001603857">
    <property type="component" value="Unassembled WGS sequence"/>
</dbReference>
<proteinExistence type="predicted"/>
<comment type="caution">
    <text evidence="2">The sequence shown here is derived from an EMBL/GenBank/DDBJ whole genome shotgun (WGS) entry which is preliminary data.</text>
</comment>
<accession>A0ABD1L5H1</accession>
<keyword evidence="1" id="KW-0472">Membrane</keyword>